<dbReference type="GO" id="GO:0004366">
    <property type="term" value="F:glycerol-3-phosphate O-acyltransferase activity"/>
    <property type="evidence" value="ECO:0007669"/>
    <property type="project" value="TreeGrafter"/>
</dbReference>
<keyword evidence="7 13" id="KW-1133">Transmembrane helix</keyword>
<keyword evidence="11" id="KW-1208">Phospholipid metabolism</keyword>
<dbReference type="OrthoDB" id="10051137at2759"/>
<keyword evidence="5" id="KW-0808">Transferase</keyword>
<dbReference type="InterPro" id="IPR045252">
    <property type="entry name" value="LPCAT1-like"/>
</dbReference>
<accession>A0A9C7UUD4</accession>
<evidence type="ECO:0000256" key="11">
    <source>
        <dbReference type="ARBA" id="ARBA00023264"/>
    </source>
</evidence>
<feature type="domain" description="Phospholipid/glycerol acyltransferase" evidence="14">
    <location>
        <begin position="216"/>
        <end position="327"/>
    </location>
</feature>
<dbReference type="PANTHER" id="PTHR23063">
    <property type="entry name" value="PHOSPHOLIPID ACYLTRANSFERASE"/>
    <property type="match status" value="1"/>
</dbReference>
<comment type="subcellular location">
    <subcellularLocation>
        <location evidence="1">Membrane</location>
    </subcellularLocation>
</comment>
<reference evidence="15" key="2">
    <citation type="submission" date="2022-01" db="EMBL/GenBank/DDBJ databases">
        <authorList>
            <person name="Hirooka S."/>
            <person name="Miyagishima S.Y."/>
        </authorList>
    </citation>
    <scope>NUCLEOTIDE SEQUENCE</scope>
    <source>
        <strain evidence="15">NBRC 102759</strain>
    </source>
</reference>
<dbReference type="PANTHER" id="PTHR23063:SF2">
    <property type="entry name" value="GLYCEROL-3-PHOSPHATE ACYLTRANSFERASE 4, ISOFORM D-RELATED"/>
    <property type="match status" value="1"/>
</dbReference>
<keyword evidence="6 13" id="KW-0812">Transmembrane</keyword>
<feature type="transmembrane region" description="Helical" evidence="13">
    <location>
        <begin position="129"/>
        <end position="147"/>
    </location>
</feature>
<comment type="pathway">
    <text evidence="2">Lipid metabolism.</text>
</comment>
<proteinExistence type="inferred from homology"/>
<organism evidence="15 16">
    <name type="scientific">Galdieria partita</name>
    <dbReference type="NCBI Taxonomy" id="83374"/>
    <lineage>
        <taxon>Eukaryota</taxon>
        <taxon>Rhodophyta</taxon>
        <taxon>Bangiophyceae</taxon>
        <taxon>Galdieriales</taxon>
        <taxon>Galdieriaceae</taxon>
        <taxon>Galdieria</taxon>
    </lineage>
</organism>
<evidence type="ECO:0000313" key="15">
    <source>
        <dbReference type="EMBL" id="GJQ15430.1"/>
    </source>
</evidence>
<dbReference type="Proteomes" id="UP001061958">
    <property type="component" value="Unassembled WGS sequence"/>
</dbReference>
<dbReference type="GO" id="GO:0016020">
    <property type="term" value="C:membrane"/>
    <property type="evidence" value="ECO:0007669"/>
    <property type="project" value="UniProtKB-SubCell"/>
</dbReference>
<evidence type="ECO:0000256" key="5">
    <source>
        <dbReference type="ARBA" id="ARBA00022679"/>
    </source>
</evidence>
<comment type="similarity">
    <text evidence="3">Belongs to the 1-acyl-sn-glycerol-3-phosphate acyltransferase family.</text>
</comment>
<evidence type="ECO:0000256" key="4">
    <source>
        <dbReference type="ARBA" id="ARBA00022516"/>
    </source>
</evidence>
<dbReference type="SMART" id="SM00563">
    <property type="entry name" value="PlsC"/>
    <property type="match status" value="1"/>
</dbReference>
<keyword evidence="4" id="KW-0444">Lipid biosynthesis</keyword>
<keyword evidence="9 13" id="KW-0472">Membrane</keyword>
<gene>
    <name evidence="15" type="ORF">GpartN1_g7221.t1</name>
</gene>
<keyword evidence="16" id="KW-1185">Reference proteome</keyword>
<evidence type="ECO:0000256" key="13">
    <source>
        <dbReference type="SAM" id="Phobius"/>
    </source>
</evidence>
<reference evidence="15" key="1">
    <citation type="journal article" date="2022" name="Proc. Natl. Acad. Sci. U.S.A.">
        <title>Life cycle and functional genomics of the unicellular red alga Galdieria for elucidating algal and plant evolution and industrial use.</title>
        <authorList>
            <person name="Hirooka S."/>
            <person name="Itabashi T."/>
            <person name="Ichinose T.M."/>
            <person name="Onuma R."/>
            <person name="Fujiwara T."/>
            <person name="Yamashita S."/>
            <person name="Jong L.W."/>
            <person name="Tomita R."/>
            <person name="Iwane A.H."/>
            <person name="Miyagishima S.Y."/>
        </authorList>
    </citation>
    <scope>NUCLEOTIDE SEQUENCE</scope>
    <source>
        <strain evidence="15">NBRC 102759</strain>
    </source>
</reference>
<evidence type="ECO:0000313" key="16">
    <source>
        <dbReference type="Proteomes" id="UP001061958"/>
    </source>
</evidence>
<comment type="caution">
    <text evidence="15">The sequence shown here is derived from an EMBL/GenBank/DDBJ whole genome shotgun (WGS) entry which is preliminary data.</text>
</comment>
<dbReference type="AlphaFoldDB" id="A0A9C7UUD4"/>
<dbReference type="GO" id="GO:0005783">
    <property type="term" value="C:endoplasmic reticulum"/>
    <property type="evidence" value="ECO:0007669"/>
    <property type="project" value="TreeGrafter"/>
</dbReference>
<keyword evidence="12" id="KW-0012">Acyltransferase</keyword>
<feature type="transmembrane region" description="Helical" evidence="13">
    <location>
        <begin position="153"/>
        <end position="174"/>
    </location>
</feature>
<feature type="transmembrane region" description="Helical" evidence="13">
    <location>
        <begin position="186"/>
        <end position="207"/>
    </location>
</feature>
<evidence type="ECO:0000256" key="10">
    <source>
        <dbReference type="ARBA" id="ARBA00023209"/>
    </source>
</evidence>
<evidence type="ECO:0000256" key="12">
    <source>
        <dbReference type="ARBA" id="ARBA00023315"/>
    </source>
</evidence>
<evidence type="ECO:0000256" key="9">
    <source>
        <dbReference type="ARBA" id="ARBA00023136"/>
    </source>
</evidence>
<dbReference type="CDD" id="cd07991">
    <property type="entry name" value="LPLAT_LPCAT1-like"/>
    <property type="match status" value="1"/>
</dbReference>
<sequence>MTESSSLFRFSDMRQVVSNLPNPIESSKVKLSRRNLYRSNALKKARNAVFSSFQDFPVDSENIESFSFHKLQEELDNNLLSDLKEPEHLNIVKLVSSLVIPFFMEGIEDMVDDSFTKCFQRKKEVPWNWNFYLFFPWLLGAIIRYFVLFPFRLFCLIASTLVLVIALFLIQLFIRNTTTKSRIIQRCLVLYGGAWIMSLSGVVRYHGTRPKSGPNKIFVANHTTMLDFAVLLQIHPFSVLGQLHTGFVGFLQTYILDKLHCVWFHRDDLRDRELVRRRLKEHLKHEDVPPLLIFPEGTCVNNEYCVMFKKGAFELDATIYPIAIKYHREFSDAFWDSKSESFLQYLFRLMTSWALVCDVYFLPPQTKETEETPEVFAARVKRLICQKAGLVDVPWDGYMKHFRPSERFVEKRRHLIGRVLQEQLQRNIQPMS</sequence>
<dbReference type="InterPro" id="IPR002123">
    <property type="entry name" value="Plipid/glycerol_acylTrfase"/>
</dbReference>
<evidence type="ECO:0000259" key="14">
    <source>
        <dbReference type="SMART" id="SM00563"/>
    </source>
</evidence>
<keyword evidence="8" id="KW-0443">Lipid metabolism</keyword>
<dbReference type="SUPFAM" id="SSF69593">
    <property type="entry name" value="Glycerol-3-phosphate (1)-acyltransferase"/>
    <property type="match status" value="1"/>
</dbReference>
<dbReference type="GO" id="GO:0008654">
    <property type="term" value="P:phospholipid biosynthetic process"/>
    <property type="evidence" value="ECO:0007669"/>
    <property type="project" value="UniProtKB-KW"/>
</dbReference>
<evidence type="ECO:0000256" key="1">
    <source>
        <dbReference type="ARBA" id="ARBA00004370"/>
    </source>
</evidence>
<dbReference type="GO" id="GO:0019432">
    <property type="term" value="P:triglyceride biosynthetic process"/>
    <property type="evidence" value="ECO:0007669"/>
    <property type="project" value="TreeGrafter"/>
</dbReference>
<dbReference type="Pfam" id="PF01553">
    <property type="entry name" value="Acyltransferase"/>
    <property type="match status" value="1"/>
</dbReference>
<protein>
    <recommendedName>
        <fullName evidence="14">Phospholipid/glycerol acyltransferase domain-containing protein</fullName>
    </recommendedName>
</protein>
<name>A0A9C7UUD4_9RHOD</name>
<keyword evidence="10" id="KW-0594">Phospholipid biosynthesis</keyword>
<evidence type="ECO:0000256" key="6">
    <source>
        <dbReference type="ARBA" id="ARBA00022692"/>
    </source>
</evidence>
<evidence type="ECO:0000256" key="3">
    <source>
        <dbReference type="ARBA" id="ARBA00008655"/>
    </source>
</evidence>
<evidence type="ECO:0000256" key="2">
    <source>
        <dbReference type="ARBA" id="ARBA00005189"/>
    </source>
</evidence>
<dbReference type="EMBL" id="BQMJ01000069">
    <property type="protein sequence ID" value="GJQ15430.1"/>
    <property type="molecule type" value="Genomic_DNA"/>
</dbReference>
<evidence type="ECO:0000256" key="8">
    <source>
        <dbReference type="ARBA" id="ARBA00023098"/>
    </source>
</evidence>
<evidence type="ECO:0000256" key="7">
    <source>
        <dbReference type="ARBA" id="ARBA00022989"/>
    </source>
</evidence>